<dbReference type="SUPFAM" id="SSF81338">
    <property type="entry name" value="Aquaporin-like"/>
    <property type="match status" value="1"/>
</dbReference>
<feature type="transmembrane region" description="Helical" evidence="6">
    <location>
        <begin position="38"/>
        <end position="57"/>
    </location>
</feature>
<name>A0A6J7B8J8_9ZZZZ</name>
<evidence type="ECO:0000256" key="2">
    <source>
        <dbReference type="ARBA" id="ARBA00006175"/>
    </source>
</evidence>
<dbReference type="GO" id="GO:0005886">
    <property type="term" value="C:plasma membrane"/>
    <property type="evidence" value="ECO:0007669"/>
    <property type="project" value="TreeGrafter"/>
</dbReference>
<dbReference type="AlphaFoldDB" id="A0A6J7B8J8"/>
<feature type="transmembrane region" description="Helical" evidence="6">
    <location>
        <begin position="153"/>
        <end position="170"/>
    </location>
</feature>
<comment type="subcellular location">
    <subcellularLocation>
        <location evidence="1">Membrane</location>
        <topology evidence="1">Multi-pass membrane protein</topology>
    </subcellularLocation>
</comment>
<evidence type="ECO:0000256" key="3">
    <source>
        <dbReference type="ARBA" id="ARBA00022692"/>
    </source>
</evidence>
<accession>A0A6J7B8J8</accession>
<evidence type="ECO:0000256" key="1">
    <source>
        <dbReference type="ARBA" id="ARBA00004141"/>
    </source>
</evidence>
<dbReference type="InterPro" id="IPR000425">
    <property type="entry name" value="MIP"/>
</dbReference>
<dbReference type="PANTHER" id="PTHR19139:SF199">
    <property type="entry name" value="MIP17260P"/>
    <property type="match status" value="1"/>
</dbReference>
<feature type="transmembrane region" description="Helical" evidence="6">
    <location>
        <begin position="120"/>
        <end position="141"/>
    </location>
</feature>
<evidence type="ECO:0000256" key="4">
    <source>
        <dbReference type="ARBA" id="ARBA00022989"/>
    </source>
</evidence>
<evidence type="ECO:0000313" key="7">
    <source>
        <dbReference type="EMBL" id="CAB4366900.1"/>
    </source>
</evidence>
<gene>
    <name evidence="8" type="ORF">UFOPK3243_00439</name>
    <name evidence="7" type="ORF">UFOPK4180_00494</name>
</gene>
<reference evidence="8" key="1">
    <citation type="submission" date="2020-05" db="EMBL/GenBank/DDBJ databases">
        <authorList>
            <person name="Chiriac C."/>
            <person name="Salcher M."/>
            <person name="Ghai R."/>
            <person name="Kavagutti S V."/>
        </authorList>
    </citation>
    <scope>NUCLEOTIDE SEQUENCE</scope>
</reference>
<evidence type="ECO:0000256" key="6">
    <source>
        <dbReference type="SAM" id="Phobius"/>
    </source>
</evidence>
<dbReference type="EMBL" id="CAESPC010000063">
    <property type="protein sequence ID" value="CAB4366900.1"/>
    <property type="molecule type" value="Genomic_DNA"/>
</dbReference>
<protein>
    <submittedName>
        <fullName evidence="8">Unannotated protein</fullName>
    </submittedName>
</protein>
<dbReference type="Pfam" id="PF00230">
    <property type="entry name" value="MIP"/>
    <property type="match status" value="1"/>
</dbReference>
<comment type="similarity">
    <text evidence="2">Belongs to the MIP/aquaporin (TC 1.A.8) family.</text>
</comment>
<dbReference type="PANTHER" id="PTHR19139">
    <property type="entry name" value="AQUAPORIN TRANSPORTER"/>
    <property type="match status" value="1"/>
</dbReference>
<keyword evidence="4 6" id="KW-1133">Transmembrane helix</keyword>
<organism evidence="8">
    <name type="scientific">freshwater metagenome</name>
    <dbReference type="NCBI Taxonomy" id="449393"/>
    <lineage>
        <taxon>unclassified sequences</taxon>
        <taxon>metagenomes</taxon>
        <taxon>ecological metagenomes</taxon>
    </lineage>
</organism>
<proteinExistence type="inferred from homology"/>
<feature type="transmembrane region" description="Helical" evidence="6">
    <location>
        <begin position="78"/>
        <end position="100"/>
    </location>
</feature>
<sequence length="221" mass="23271">MLRKKLFGECIGTATLVGTVVGSGIMATNLSSDLGIDLLINTVATVFILYILITLLAPISGAHFNPLVTAIAYFRKELSLPIATFYVISQILGGLLGTVLANLMFEHPALEPSQHLRNGAHLLLGEVIASAGLIFIIFLALKQGIDKKIPRLVAAWIGAAYFFTSSTSFANPAVTIARSLSDSFSGIDISSVPAFIAAQIVGATLGYAGFKQLTSKSKSGK</sequence>
<keyword evidence="3 6" id="KW-0812">Transmembrane</keyword>
<dbReference type="PRINTS" id="PR00783">
    <property type="entry name" value="MINTRINSICP"/>
</dbReference>
<evidence type="ECO:0000256" key="5">
    <source>
        <dbReference type="ARBA" id="ARBA00023136"/>
    </source>
</evidence>
<feature type="transmembrane region" description="Helical" evidence="6">
    <location>
        <begin position="190"/>
        <end position="210"/>
    </location>
</feature>
<keyword evidence="5 6" id="KW-0472">Membrane</keyword>
<evidence type="ECO:0000313" key="8">
    <source>
        <dbReference type="EMBL" id="CAB4841441.1"/>
    </source>
</evidence>
<dbReference type="GO" id="GO:0015250">
    <property type="term" value="F:water channel activity"/>
    <property type="evidence" value="ECO:0007669"/>
    <property type="project" value="TreeGrafter"/>
</dbReference>
<dbReference type="InterPro" id="IPR023271">
    <property type="entry name" value="Aquaporin-like"/>
</dbReference>
<dbReference type="EMBL" id="CAFAZZ010000029">
    <property type="protein sequence ID" value="CAB4841441.1"/>
    <property type="molecule type" value="Genomic_DNA"/>
</dbReference>
<dbReference type="Gene3D" id="1.20.1080.10">
    <property type="entry name" value="Glycerol uptake facilitator protein"/>
    <property type="match status" value="1"/>
</dbReference>
<dbReference type="InterPro" id="IPR034294">
    <property type="entry name" value="Aquaporin_transptr"/>
</dbReference>